<name>A0A090SGF0_9VIBR</name>
<keyword evidence="2" id="KW-1185">Reference proteome</keyword>
<dbReference type="AlphaFoldDB" id="A0A090SGF0"/>
<gene>
    <name evidence="1" type="ORF">JCM19235_1960</name>
</gene>
<dbReference type="EMBL" id="BBMR01000003">
    <property type="protein sequence ID" value="GAL18537.1"/>
    <property type="molecule type" value="Genomic_DNA"/>
</dbReference>
<dbReference type="Proteomes" id="UP000029228">
    <property type="component" value="Unassembled WGS sequence"/>
</dbReference>
<evidence type="ECO:0000313" key="1">
    <source>
        <dbReference type="EMBL" id="GAL18537.1"/>
    </source>
</evidence>
<organism evidence="1 2">
    <name type="scientific">Vibrio maritimus</name>
    <dbReference type="NCBI Taxonomy" id="990268"/>
    <lineage>
        <taxon>Bacteria</taxon>
        <taxon>Pseudomonadati</taxon>
        <taxon>Pseudomonadota</taxon>
        <taxon>Gammaproteobacteria</taxon>
        <taxon>Vibrionales</taxon>
        <taxon>Vibrionaceae</taxon>
        <taxon>Vibrio</taxon>
    </lineage>
</organism>
<comment type="caution">
    <text evidence="1">The sequence shown here is derived from an EMBL/GenBank/DDBJ whole genome shotgun (WGS) entry which is preliminary data.</text>
</comment>
<evidence type="ECO:0000313" key="2">
    <source>
        <dbReference type="Proteomes" id="UP000029228"/>
    </source>
</evidence>
<accession>A0A090SGF0</accession>
<dbReference type="OrthoDB" id="6299497at2"/>
<sequence>MYVHSGVGDISYGGNIWKGVGNLGAIGAIKQSSESETAGISLTLSGIDQAIIDTTFQENFVLKEVVIHIATMQDDAKTVRVMDRLFTGFCTSADVQAGETNAVQLQVANKMDKWKNGKTDRFSHVNHLSRNPGDNFFKHLAATSTMDVRWGNTVTSQRFRY</sequence>
<reference evidence="1 2" key="1">
    <citation type="submission" date="2014-09" db="EMBL/GenBank/DDBJ databases">
        <title>Vibrio maritimus JCM 19235. (C45) whole genome shotgun sequence.</title>
        <authorList>
            <person name="Sawabe T."/>
            <person name="Meirelles P."/>
            <person name="Nakanishi M."/>
            <person name="Sayaka M."/>
            <person name="Hattori M."/>
            <person name="Ohkuma M."/>
        </authorList>
    </citation>
    <scope>NUCLEOTIDE SEQUENCE [LARGE SCALE GENOMIC DNA]</scope>
    <source>
        <strain evidence="2">JCM19235</strain>
    </source>
</reference>
<protein>
    <submittedName>
        <fullName evidence="1">Phage protein</fullName>
    </submittedName>
</protein>
<dbReference type="STRING" id="990268.JCM19235_1960"/>
<proteinExistence type="predicted"/>